<evidence type="ECO:0000313" key="1">
    <source>
        <dbReference type="EMBL" id="MBB5619124.1"/>
    </source>
</evidence>
<reference evidence="1 2" key="1">
    <citation type="submission" date="2020-08" db="EMBL/GenBank/DDBJ databases">
        <title>Genomic Encyclopedia of Type Strains, Phase IV (KMG-V): Genome sequencing to study the core and pangenomes of soil and plant-associated prokaryotes.</title>
        <authorList>
            <person name="Whitman W."/>
        </authorList>
    </citation>
    <scope>NUCLEOTIDE SEQUENCE [LARGE SCALE GENOMIC DNA]</scope>
    <source>
        <strain evidence="1 2">MP7CTX6</strain>
    </source>
</reference>
<gene>
    <name evidence="1" type="ORF">HDE69_000160</name>
</gene>
<dbReference type="Proteomes" id="UP000537718">
    <property type="component" value="Unassembled WGS sequence"/>
</dbReference>
<evidence type="ECO:0008006" key="3">
    <source>
        <dbReference type="Google" id="ProtNLM"/>
    </source>
</evidence>
<proteinExistence type="predicted"/>
<dbReference type="EMBL" id="JACHCF010000001">
    <property type="protein sequence ID" value="MBB5619124.1"/>
    <property type="molecule type" value="Genomic_DNA"/>
</dbReference>
<comment type="caution">
    <text evidence="1">The sequence shown here is derived from an EMBL/GenBank/DDBJ whole genome shotgun (WGS) entry which is preliminary data.</text>
</comment>
<dbReference type="RefSeq" id="WP_183865303.1">
    <property type="nucleotide sequence ID" value="NZ_JACHCF010000001.1"/>
</dbReference>
<evidence type="ECO:0000313" key="2">
    <source>
        <dbReference type="Proteomes" id="UP000537718"/>
    </source>
</evidence>
<sequence length="240" mass="26709">MRIIFYFILSVLTLFCFLSCSKGEPVKDLLFGKLAILDFTPGGITIVEGGANKLPPPVNNVSLVSGGNRFRFYAQNNLLLDTSLMVEAYKKHTYFMFKPNVNTPFRVFDESLNGFDKETLPDGSSVKISFANFSGTLPDLVNIYVRTNTYKIPVSQQIQIGEFLNVSTSFSGFKKLTLGLNSSSLPENAIILVVKDPVSQQVLKTINFTLPKVINSDQLVDYVYLLYVNDQNGVTTLMSK</sequence>
<dbReference type="AlphaFoldDB" id="A0A7W8YNY3"/>
<organism evidence="1 2">
    <name type="scientific">Pedobacter cryoconitis</name>
    <dbReference type="NCBI Taxonomy" id="188932"/>
    <lineage>
        <taxon>Bacteria</taxon>
        <taxon>Pseudomonadati</taxon>
        <taxon>Bacteroidota</taxon>
        <taxon>Sphingobacteriia</taxon>
        <taxon>Sphingobacteriales</taxon>
        <taxon>Sphingobacteriaceae</taxon>
        <taxon>Pedobacter</taxon>
    </lineage>
</organism>
<name>A0A7W8YNY3_9SPHI</name>
<protein>
    <recommendedName>
        <fullName evidence="3">DUF4397 domain-containing protein</fullName>
    </recommendedName>
</protein>
<accession>A0A7W8YNY3</accession>